<dbReference type="InterPro" id="IPR042099">
    <property type="entry name" value="ANL_N_sf"/>
</dbReference>
<dbReference type="InterPro" id="IPR020845">
    <property type="entry name" value="AMP-binding_CS"/>
</dbReference>
<evidence type="ECO:0000313" key="6">
    <source>
        <dbReference type="Proteomes" id="UP000006753"/>
    </source>
</evidence>
<dbReference type="OrthoDB" id="6509636at2759"/>
<dbReference type="Pfam" id="PF00501">
    <property type="entry name" value="AMP-binding"/>
    <property type="match status" value="2"/>
</dbReference>
<feature type="domain" description="AMP-dependent synthetase/ligase" evidence="3">
    <location>
        <begin position="361"/>
        <end position="447"/>
    </location>
</feature>
<keyword evidence="6" id="KW-1185">Reference proteome</keyword>
<reference evidence="5 6" key="1">
    <citation type="journal article" date="2012" name="BMC Genomics">
        <title>Sequencing the genome of Marssonina brunnea reveals fungus-poplar co-evolution.</title>
        <authorList>
            <person name="Zhu S."/>
            <person name="Cao Y.-Z."/>
            <person name="Jiang C."/>
            <person name="Tan B.-Y."/>
            <person name="Wang Z."/>
            <person name="Feng S."/>
            <person name="Zhang L."/>
            <person name="Su X.-H."/>
            <person name="Brejova B."/>
            <person name="Vinar T."/>
            <person name="Xu M."/>
            <person name="Wang M.-X."/>
            <person name="Zhang S.-G."/>
            <person name="Huang M.-R."/>
            <person name="Wu R."/>
            <person name="Zhou Y."/>
        </authorList>
    </citation>
    <scope>NUCLEOTIDE SEQUENCE [LARGE SCALE GENOMIC DNA]</scope>
    <source>
        <strain evidence="5 6">MB_m1</strain>
    </source>
</reference>
<evidence type="ECO:0000256" key="2">
    <source>
        <dbReference type="SAM" id="Phobius"/>
    </source>
</evidence>
<dbReference type="InParanoid" id="K1XCU5"/>
<dbReference type="Pfam" id="PF13193">
    <property type="entry name" value="AMP-binding_C"/>
    <property type="match status" value="1"/>
</dbReference>
<accession>K1XCU5</accession>
<dbReference type="Gene3D" id="3.40.50.980">
    <property type="match status" value="2"/>
</dbReference>
<gene>
    <name evidence="5" type="ORF">MBM_03576</name>
</gene>
<dbReference type="EMBL" id="JH921433">
    <property type="protein sequence ID" value="EKD18583.1"/>
    <property type="molecule type" value="Genomic_DNA"/>
</dbReference>
<dbReference type="OMA" id="YIMPKFD"/>
<dbReference type="GO" id="GO:0016405">
    <property type="term" value="F:CoA-ligase activity"/>
    <property type="evidence" value="ECO:0007669"/>
    <property type="project" value="TreeGrafter"/>
</dbReference>
<dbReference type="PANTHER" id="PTHR24096">
    <property type="entry name" value="LONG-CHAIN-FATTY-ACID--COA LIGASE"/>
    <property type="match status" value="1"/>
</dbReference>
<feature type="domain" description="AMP-dependent synthetase/ligase" evidence="3">
    <location>
        <begin position="41"/>
        <end position="336"/>
    </location>
</feature>
<evidence type="ECO:0000259" key="3">
    <source>
        <dbReference type="Pfam" id="PF00501"/>
    </source>
</evidence>
<dbReference type="CDD" id="cd05911">
    <property type="entry name" value="Firefly_Luc_like"/>
    <property type="match status" value="1"/>
</dbReference>
<sequence>MPIHSRWQIPIPTTSLPTFLFTSPTHPLPKTPLFLDAEAPTTKSLSFDSFRLWSQRFAAGLVAAGLKPGDRVLLFSGNNIFFPVAFMGILMAGGVFTGANPGFVARELAYQLKNSDARYLLCADAALELGLEAAQSIGMSKGRVFTFDDALSDGNGQGRLGVRNWSVLMERESVGRGFQWVEPRDAREEVCCLNYSSGTTGVPKGVMITHYNYVANAMQYNYMPSLHPQYEERTKKANWLCFVPMYHAMGQTIFVTCAPKRGIPVYIMKKFDFVQMLETVQKFKITSLIMVPPIVVALAKSPLTKKYDLSSVLDLGCGAAPLGGDVVKECEALWKQGDRKIRVSVPQLSLLSNVPSSFSPSSPLPYSPSKESEKFAAKEQQQGWGMTEGTCSILAWDPNLDIVAASVGELHPNCSAKIMDLDGKTEVKQGDRGEIWVQGPNIMKGYWKNQPATDEIFVDDPKTGRWMRTGDIAYVDERNCFYIVDRMKELIKVKGNQVAPAELEGLLLEHPHIADACVVGVTINGGELPRAYVVIQASGQGQVTEREVAEWLVGKVSRTKRLDGGVVFVDAVPKNPSGKILRKILRERAQEEVGDKRVSLAAFAFRSPGSLAAPAILFLGLSPDDILPESAGSDDIIPLPPPLPPSPPPPLATRRTSRNDGGGGGRGRAAGSEIRQRRDAAPISRGPWWMGTTSVN</sequence>
<organism evidence="5 6">
    <name type="scientific">Marssonina brunnea f. sp. multigermtubi (strain MB_m1)</name>
    <name type="common">Marssonina leaf spot fungus</name>
    <dbReference type="NCBI Taxonomy" id="1072389"/>
    <lineage>
        <taxon>Eukaryota</taxon>
        <taxon>Fungi</taxon>
        <taxon>Dikarya</taxon>
        <taxon>Ascomycota</taxon>
        <taxon>Pezizomycotina</taxon>
        <taxon>Leotiomycetes</taxon>
        <taxon>Helotiales</taxon>
        <taxon>Drepanopezizaceae</taxon>
        <taxon>Drepanopeziza</taxon>
    </lineage>
</organism>
<feature type="transmembrane region" description="Helical" evidence="2">
    <location>
        <begin position="80"/>
        <end position="99"/>
    </location>
</feature>
<dbReference type="PROSITE" id="PS00455">
    <property type="entry name" value="AMP_BINDING"/>
    <property type="match status" value="1"/>
</dbReference>
<proteinExistence type="predicted"/>
<dbReference type="KEGG" id="mbe:MBM_03576"/>
<dbReference type="AlphaFoldDB" id="K1XCU5"/>
<evidence type="ECO:0000259" key="4">
    <source>
        <dbReference type="Pfam" id="PF13193"/>
    </source>
</evidence>
<protein>
    <submittedName>
        <fullName evidence="5">4-coumarate-CoA ligase 1</fullName>
    </submittedName>
</protein>
<dbReference type="eggNOG" id="KOG1176">
    <property type="taxonomic scope" value="Eukaryota"/>
</dbReference>
<dbReference type="STRING" id="1072389.K1XCU5"/>
<dbReference type="PANTHER" id="PTHR24096:SF424">
    <property type="entry name" value="ACETYL-COA SYNTHETASE-LIKE PROTEIN-RELATED"/>
    <property type="match status" value="1"/>
</dbReference>
<dbReference type="InterPro" id="IPR000873">
    <property type="entry name" value="AMP-dep_synth/lig_dom"/>
</dbReference>
<dbReference type="HOGENOM" id="CLU_000022_59_2_1"/>
<feature type="compositionally biased region" description="Pro residues" evidence="1">
    <location>
        <begin position="638"/>
        <end position="651"/>
    </location>
</feature>
<name>K1XCU5_MARBU</name>
<dbReference type="InterPro" id="IPR045851">
    <property type="entry name" value="AMP-bd_C_sf"/>
</dbReference>
<keyword evidence="5" id="KW-0436">Ligase</keyword>
<dbReference type="Gene3D" id="3.30.300.30">
    <property type="match status" value="1"/>
</dbReference>
<evidence type="ECO:0000313" key="5">
    <source>
        <dbReference type="EMBL" id="EKD18583.1"/>
    </source>
</evidence>
<keyword evidence="2" id="KW-0812">Transmembrane</keyword>
<feature type="domain" description="AMP-binding enzyme C-terminal" evidence="4">
    <location>
        <begin position="502"/>
        <end position="579"/>
    </location>
</feature>
<dbReference type="InterPro" id="IPR025110">
    <property type="entry name" value="AMP-bd_C"/>
</dbReference>
<dbReference type="Gene3D" id="3.40.50.12780">
    <property type="entry name" value="N-terminal domain of ligase-like"/>
    <property type="match status" value="1"/>
</dbReference>
<keyword evidence="2" id="KW-0472">Membrane</keyword>
<feature type="region of interest" description="Disordered" evidence="1">
    <location>
        <begin position="630"/>
        <end position="696"/>
    </location>
</feature>
<keyword evidence="2" id="KW-1133">Transmembrane helix</keyword>
<dbReference type="SUPFAM" id="SSF56801">
    <property type="entry name" value="Acetyl-CoA synthetase-like"/>
    <property type="match status" value="1"/>
</dbReference>
<dbReference type="Proteomes" id="UP000006753">
    <property type="component" value="Unassembled WGS sequence"/>
</dbReference>
<evidence type="ECO:0000256" key="1">
    <source>
        <dbReference type="SAM" id="MobiDB-lite"/>
    </source>
</evidence>